<dbReference type="GO" id="GO:0032259">
    <property type="term" value="P:methylation"/>
    <property type="evidence" value="ECO:0007669"/>
    <property type="project" value="InterPro"/>
</dbReference>
<dbReference type="AlphaFoldDB" id="A0A0F9GSB0"/>
<dbReference type="GO" id="GO:0008168">
    <property type="term" value="F:methyltransferase activity"/>
    <property type="evidence" value="ECO:0007669"/>
    <property type="project" value="InterPro"/>
</dbReference>
<reference evidence="2" key="1">
    <citation type="journal article" date="2015" name="Nature">
        <title>Complex archaea that bridge the gap between prokaryotes and eukaryotes.</title>
        <authorList>
            <person name="Spang A."/>
            <person name="Saw J.H."/>
            <person name="Jorgensen S.L."/>
            <person name="Zaremba-Niedzwiedzka K."/>
            <person name="Martijn J."/>
            <person name="Lind A.E."/>
            <person name="van Eijk R."/>
            <person name="Schleper C."/>
            <person name="Guy L."/>
            <person name="Ettema T.J."/>
        </authorList>
    </citation>
    <scope>NUCLEOTIDE SEQUENCE</scope>
</reference>
<dbReference type="GO" id="GO:0003676">
    <property type="term" value="F:nucleic acid binding"/>
    <property type="evidence" value="ECO:0007669"/>
    <property type="project" value="InterPro"/>
</dbReference>
<organism evidence="2">
    <name type="scientific">marine sediment metagenome</name>
    <dbReference type="NCBI Taxonomy" id="412755"/>
    <lineage>
        <taxon>unclassified sequences</taxon>
        <taxon>metagenomes</taxon>
        <taxon>ecological metagenomes</taxon>
    </lineage>
</organism>
<dbReference type="InterPro" id="IPR029063">
    <property type="entry name" value="SAM-dependent_MTases_sf"/>
</dbReference>
<dbReference type="PROSITE" id="PS00092">
    <property type="entry name" value="N6_MTASE"/>
    <property type="match status" value="1"/>
</dbReference>
<evidence type="ECO:0000313" key="2">
    <source>
        <dbReference type="EMBL" id="KKL66017.1"/>
    </source>
</evidence>
<accession>A0A0F9GSB0</accession>
<feature type="non-terminal residue" evidence="2">
    <location>
        <position position="1"/>
    </location>
</feature>
<feature type="non-terminal residue" evidence="2">
    <location>
        <position position="652"/>
    </location>
</feature>
<dbReference type="SUPFAM" id="SSF53335">
    <property type="entry name" value="S-adenosyl-L-methionine-dependent methyltransferases"/>
    <property type="match status" value="1"/>
</dbReference>
<protein>
    <recommendedName>
        <fullName evidence="1">Methyltransferase small domain-containing protein</fullName>
    </recommendedName>
</protein>
<dbReference type="CDD" id="cd02440">
    <property type="entry name" value="AdoMet_MTases"/>
    <property type="match status" value="1"/>
</dbReference>
<name>A0A0F9GSB0_9ZZZZ</name>
<dbReference type="EMBL" id="LAZR01027341">
    <property type="protein sequence ID" value="KKL66017.1"/>
    <property type="molecule type" value="Genomic_DNA"/>
</dbReference>
<evidence type="ECO:0000259" key="1">
    <source>
        <dbReference type="Pfam" id="PF05175"/>
    </source>
</evidence>
<dbReference type="PRINTS" id="PR00507">
    <property type="entry name" value="N12N6MTFRASE"/>
</dbReference>
<sequence length="652" mass="72433">PKAKAKAKPRPKARANLDAKTAERLRGLAEKMTSAIENKLGDRLTNTPKRQREAMSARIDGERLKRTQSALNALADLHETGEVPEVLAKVKTKKAVFDLLGTRLHSTGYYHIGDTGEPRTDTPESRALWELLTPKSDEAKAAEALRDKVEALQLTKIPGYFATPQAVIDRMLDYADIQPGHRVLEPSAGHGAILDAIKEAEPKATLEGFELNTQLREVLELKGYEVQGDFMQEPAGSDANSFDRVVMNPPFEKLQDIDHVRRAWDYLKPGGRLISIMSPGPFFRETKKAKSFREWFEQQGGEVHDIEAGAFKESGTGVTSKLVVLDKAPEGVEMFSITPQFAEKADAIEADLKARLAQVGISDSISLKLLDVIFDKEGAYVMGAKGRFANRTIEIALSTENKQWTLDHEIIHALRDLGLIRPAEWKALKRTALADKDLMASIRERYAGLELSEEKLTEEAIADMHADWTAGRLKANGFIRTAFGRIRDFLEALGNALRGAGFQSAGDIFRRIERGEVGRRQGLPPGKWQKDIRFVAAFHGSPHLFEEFKTSQIGSGEGVQAYGFGLYFAENPNVANSYKYDLNRNVLALRDVESAYIAAAKSFKESDVSIEKATKGMQQAYPDASEQQIDIALNEAYRHHGNLYEAEIPDEV</sequence>
<proteinExistence type="predicted"/>
<dbReference type="InterPro" id="IPR007848">
    <property type="entry name" value="Small_mtfrase_dom"/>
</dbReference>
<gene>
    <name evidence="2" type="ORF">LCGC14_2149190</name>
</gene>
<dbReference type="InterPro" id="IPR002052">
    <property type="entry name" value="DNA_methylase_N6_adenine_CS"/>
</dbReference>
<feature type="domain" description="Methyltransferase small" evidence="1">
    <location>
        <begin position="180"/>
        <end position="277"/>
    </location>
</feature>
<dbReference type="Pfam" id="PF05175">
    <property type="entry name" value="MTS"/>
    <property type="match status" value="1"/>
</dbReference>
<comment type="caution">
    <text evidence="2">The sequence shown here is derived from an EMBL/GenBank/DDBJ whole genome shotgun (WGS) entry which is preliminary data.</text>
</comment>
<dbReference type="Gene3D" id="3.40.50.150">
    <property type="entry name" value="Vaccinia Virus protein VP39"/>
    <property type="match status" value="1"/>
</dbReference>